<evidence type="ECO:0000256" key="4">
    <source>
        <dbReference type="ARBA" id="ARBA00023242"/>
    </source>
</evidence>
<organism evidence="7 8">
    <name type="scientific">Smittium angustum</name>
    <dbReference type="NCBI Taxonomy" id="133377"/>
    <lineage>
        <taxon>Eukaryota</taxon>
        <taxon>Fungi</taxon>
        <taxon>Fungi incertae sedis</taxon>
        <taxon>Zoopagomycota</taxon>
        <taxon>Kickxellomycotina</taxon>
        <taxon>Harpellomycetes</taxon>
        <taxon>Harpellales</taxon>
        <taxon>Legeriomycetaceae</taxon>
        <taxon>Smittium</taxon>
    </lineage>
</organism>
<evidence type="ECO:0000256" key="1">
    <source>
        <dbReference type="ARBA" id="ARBA00004123"/>
    </source>
</evidence>
<dbReference type="PANTHER" id="PTHR12663:SF0">
    <property type="entry name" value="PRECOCIOUS DISSOCIATION OF SISTERS 5, ISOFORM A"/>
    <property type="match status" value="1"/>
</dbReference>
<dbReference type="InterPro" id="IPR011989">
    <property type="entry name" value="ARM-like"/>
</dbReference>
<feature type="region of interest" description="Disordered" evidence="6">
    <location>
        <begin position="841"/>
        <end position="862"/>
    </location>
</feature>
<dbReference type="PANTHER" id="PTHR12663">
    <property type="entry name" value="ANDROGEN INDUCED INHIBITOR OF PROLIFERATION AS3 / PDS5-RELATED"/>
    <property type="match status" value="1"/>
</dbReference>
<comment type="caution">
    <text evidence="7">The sequence shown here is derived from an EMBL/GenBank/DDBJ whole genome shotgun (WGS) entry which is preliminary data.</text>
</comment>
<comment type="subcellular location">
    <subcellularLocation>
        <location evidence="1">Nucleus</location>
    </subcellularLocation>
</comment>
<dbReference type="Gene3D" id="1.25.10.10">
    <property type="entry name" value="Leucine-rich Repeat Variant"/>
    <property type="match status" value="1"/>
</dbReference>
<dbReference type="SUPFAM" id="SSF48371">
    <property type="entry name" value="ARM repeat"/>
    <property type="match status" value="1"/>
</dbReference>
<keyword evidence="4" id="KW-0539">Nucleus</keyword>
<protein>
    <recommendedName>
        <fullName evidence="9">Sister chromatid cohesion protein</fullName>
    </recommendedName>
</protein>
<dbReference type="EMBL" id="MBFU01000229">
    <property type="protein sequence ID" value="PWA01085.1"/>
    <property type="molecule type" value="Genomic_DNA"/>
</dbReference>
<sequence>MEQASTASTLSFTPKLFVGSNNKKLVPTQELFNELKKTSKELSLLDQEYVDARSLKDVAKQLVSNLIISHQSQAVQAYSACCLVDILRLFAPEAPYNDSELDKIFRLVIKQVRTIENQDNALYALGIYILDSLATVRSAAISAELEDSEEIMCLFFTTFFEIVRSDIPKRTQIQMTEILQQLIEENNKVPQEVLDVILLQFLKKRQKENPTAHQMSIDLCNNTATIMQKYVCQYFNDIIIASSKQLDSDSETLNNLKTAHYLILELNKTASSILQNVVPQLEEELRVDEISIRTMATQVLGEMFLEKGYTLARRYSSTWNTWLKRRSDKSNIVRIMWVEHAVLMLQKQPQLAKELEGPIIEKLEDIDEKVRKASCQAFTKLQITPVIQNSISDKMIIVLGERCKDRKQGPRIDATQALSHMYDQVYNDIANGNKVAIHKFGQIPSLILNLIYVGQNDIACNAEAALFGGILGSSTIKNDKARCLRLVTVLNYATNKAKIGFSALLKRQTNIISETELLFNYIKKTFITEGLSKDENSRKKLAEMIGRVAEHFPESEKFSGHLMELIKINDNIIFDGILKVMNPQSDFKTIRKDQRETMKRIRDTAPTLLEPMAMLLRSISLTTLNKSLVLPLLEIIKRSFVFDSNTEDAITINALSNNVLVNSNELSSVAQDVLKIIVKVQPFVFSSHVESLFSTEDFDIELAKRNNTVHDMEKHLYTTAMFARLYPNQVPDGKELVESLNNLILYGSLTLAKNAATILSQPETFYENNLNLVKTLSEEVLLTNDEERACVMMVALSKFALLNNKLFENDKAEQLWFALQSYLNGETLLFSTISTPSNNVQNQKVKAENSVEKTRNSKDENAMDVDEELNNTENDASNIDSQEIKFLKRDQLRASSRCKIYALKFLINRAIGLKFNSAPGFDNEQSIIYLSVFKLIRSFIHDLGTDDISNQSGSLNSDIIQEKIHLKLTAGAGMLKLARQHRYDQLIIQRDIESLGQIIQDPFYEVRYEFVTKKLITPIAASRIHYRFLPLLFYVAFDPEVEIKHIVKRFVQNRLMFIYGSGGSRGKYILEESLVMLLYMLSRHPDIKESDPMMCCKLSSVYINYYIGLVATSENVSLIYSYVSQLKTVRDSNEEFFFPPVTSSTAGSAIIKTQNQTEMEKKAANNKLWILTDLCLYLIQQKSTLSNWSLSTSSIIAIPNVINSNDTLFTKLTTDQQYAVMSFSFLPNEFINSGSALTIAQTTEDDISMASVSNGNVSNPSKRKGVEEKVYDTGRSKNKYGGGNNQKDKEDSDSTSGGLGSKRKKKAKSKFIDLGTPSKGTRSVIPRSAKSSKVYTENSDDSSFSD</sequence>
<feature type="compositionally biased region" description="Polar residues" evidence="6">
    <location>
        <begin position="1329"/>
        <end position="1346"/>
    </location>
</feature>
<evidence type="ECO:0000256" key="5">
    <source>
        <dbReference type="ARBA" id="ARBA00023306"/>
    </source>
</evidence>
<keyword evidence="3" id="KW-0498">Mitosis</keyword>
<dbReference type="GO" id="GO:0007064">
    <property type="term" value="P:mitotic sister chromatid cohesion"/>
    <property type="evidence" value="ECO:0007669"/>
    <property type="project" value="InterPro"/>
</dbReference>
<evidence type="ECO:0000256" key="3">
    <source>
        <dbReference type="ARBA" id="ARBA00022776"/>
    </source>
</evidence>
<dbReference type="Proteomes" id="UP000245591">
    <property type="component" value="Unassembled WGS sequence"/>
</dbReference>
<evidence type="ECO:0000313" key="7">
    <source>
        <dbReference type="EMBL" id="PWA01085.1"/>
    </source>
</evidence>
<dbReference type="GO" id="GO:0005634">
    <property type="term" value="C:nucleus"/>
    <property type="evidence" value="ECO:0007669"/>
    <property type="project" value="UniProtKB-SubCell"/>
</dbReference>
<accession>A0A2U1J7Q6</accession>
<name>A0A2U1J7Q6_SMIAN</name>
<dbReference type="InterPro" id="IPR039776">
    <property type="entry name" value="Pds5"/>
</dbReference>
<dbReference type="GO" id="GO:0000785">
    <property type="term" value="C:chromatin"/>
    <property type="evidence" value="ECO:0007669"/>
    <property type="project" value="TreeGrafter"/>
</dbReference>
<feature type="compositionally biased region" description="Basic and acidic residues" evidence="6">
    <location>
        <begin position="1264"/>
        <end position="1275"/>
    </location>
</feature>
<evidence type="ECO:0008006" key="9">
    <source>
        <dbReference type="Google" id="ProtNLM"/>
    </source>
</evidence>
<keyword evidence="8" id="KW-1185">Reference proteome</keyword>
<reference evidence="7 8" key="1">
    <citation type="journal article" date="2018" name="MBio">
        <title>Comparative Genomics Reveals the Core Gene Toolbox for the Fungus-Insect Symbiosis.</title>
        <authorList>
            <person name="Wang Y."/>
            <person name="Stata M."/>
            <person name="Wang W."/>
            <person name="Stajich J.E."/>
            <person name="White M.M."/>
            <person name="Moncalvo J.M."/>
        </authorList>
    </citation>
    <scope>NUCLEOTIDE SEQUENCE [LARGE SCALE GENOMIC DNA]</scope>
    <source>
        <strain evidence="7 8">AUS-126-30</strain>
    </source>
</reference>
<feature type="compositionally biased region" description="Basic and acidic residues" evidence="6">
    <location>
        <begin position="845"/>
        <end position="861"/>
    </location>
</feature>
<gene>
    <name evidence="7" type="ORF">BB558_002824</name>
</gene>
<evidence type="ECO:0000313" key="8">
    <source>
        <dbReference type="Proteomes" id="UP000245591"/>
    </source>
</evidence>
<dbReference type="CDD" id="cd19953">
    <property type="entry name" value="PDS5"/>
    <property type="match status" value="1"/>
</dbReference>
<feature type="region of interest" description="Disordered" evidence="6">
    <location>
        <begin position="1250"/>
        <end position="1346"/>
    </location>
</feature>
<feature type="compositionally biased region" description="Polar residues" evidence="6">
    <location>
        <begin position="1250"/>
        <end position="1260"/>
    </location>
</feature>
<keyword evidence="2" id="KW-0132">Cell division</keyword>
<keyword evidence="5" id="KW-0131">Cell cycle</keyword>
<evidence type="ECO:0000256" key="6">
    <source>
        <dbReference type="SAM" id="MobiDB-lite"/>
    </source>
</evidence>
<dbReference type="InterPro" id="IPR016024">
    <property type="entry name" value="ARM-type_fold"/>
</dbReference>
<proteinExistence type="predicted"/>
<evidence type="ECO:0000256" key="2">
    <source>
        <dbReference type="ARBA" id="ARBA00022618"/>
    </source>
</evidence>
<dbReference type="Pfam" id="PF20168">
    <property type="entry name" value="PDS5"/>
    <property type="match status" value="1"/>
</dbReference>
<dbReference type="GO" id="GO:0006281">
    <property type="term" value="P:DNA repair"/>
    <property type="evidence" value="ECO:0007669"/>
    <property type="project" value="TreeGrafter"/>
</dbReference>
<dbReference type="GO" id="GO:0051301">
    <property type="term" value="P:cell division"/>
    <property type="evidence" value="ECO:0007669"/>
    <property type="project" value="UniProtKB-KW"/>
</dbReference>